<name>A0A2C5YLZ2_9HYPO</name>
<organism evidence="2 3">
    <name type="scientific">Ophiocordyceps camponoti-rufipedis</name>
    <dbReference type="NCBI Taxonomy" id="2004952"/>
    <lineage>
        <taxon>Eukaryota</taxon>
        <taxon>Fungi</taxon>
        <taxon>Dikarya</taxon>
        <taxon>Ascomycota</taxon>
        <taxon>Pezizomycotina</taxon>
        <taxon>Sordariomycetes</taxon>
        <taxon>Hypocreomycetidae</taxon>
        <taxon>Hypocreales</taxon>
        <taxon>Ophiocordycipitaceae</taxon>
        <taxon>Ophiocordyceps</taxon>
    </lineage>
</organism>
<evidence type="ECO:0000313" key="2">
    <source>
        <dbReference type="EMBL" id="PHH69787.1"/>
    </source>
</evidence>
<dbReference type="OrthoDB" id="5286775at2759"/>
<dbReference type="AlphaFoldDB" id="A0A2C5YLZ2"/>
<sequence>MESDIKQQEKPQTISSPERIRNDELLSEKKRYPGAEDWAPDEERLFTILFSRQERPLLPAHWDIDFRDIPVPPSVFGLTPTYRPIIFAHSHKEFQATTALIRLIDLTKNVRSSMQTGKRAKASSNMKKTIDRYVAWAAEDAGYLHLDYVPNLMVDIVDDGLDEDRIVRHVERRMRALGRLQREFLRVDRCVHA</sequence>
<keyword evidence="3" id="KW-1185">Reference proteome</keyword>
<feature type="region of interest" description="Disordered" evidence="1">
    <location>
        <begin position="1"/>
        <end position="26"/>
    </location>
</feature>
<proteinExistence type="predicted"/>
<dbReference type="Proteomes" id="UP000226431">
    <property type="component" value="Unassembled WGS sequence"/>
</dbReference>
<evidence type="ECO:0000313" key="3">
    <source>
        <dbReference type="Proteomes" id="UP000226431"/>
    </source>
</evidence>
<protein>
    <submittedName>
        <fullName evidence="2">Uncharacterized protein</fullName>
    </submittedName>
</protein>
<comment type="caution">
    <text evidence="2">The sequence shown here is derived from an EMBL/GenBank/DDBJ whole genome shotgun (WGS) entry which is preliminary data.</text>
</comment>
<reference evidence="2 3" key="1">
    <citation type="submission" date="2017-06" db="EMBL/GenBank/DDBJ databases">
        <title>Ant-infecting Ophiocordyceps genomes reveal a high diversity of potential behavioral manipulation genes and a possible major role for enterotoxins.</title>
        <authorList>
            <person name="De Bekker C."/>
            <person name="Evans H.C."/>
            <person name="Brachmann A."/>
            <person name="Hughes D.P."/>
        </authorList>
    </citation>
    <scope>NUCLEOTIDE SEQUENCE [LARGE SCALE GENOMIC DNA]</scope>
    <source>
        <strain evidence="2 3">Map16</strain>
    </source>
</reference>
<dbReference type="EMBL" id="NJES01000711">
    <property type="protein sequence ID" value="PHH69787.1"/>
    <property type="molecule type" value="Genomic_DNA"/>
</dbReference>
<accession>A0A2C5YLZ2</accession>
<evidence type="ECO:0000256" key="1">
    <source>
        <dbReference type="SAM" id="MobiDB-lite"/>
    </source>
</evidence>
<dbReference type="STRING" id="2004952.A0A2C5YLZ2"/>
<gene>
    <name evidence="2" type="ORF">CDD80_6498</name>
</gene>